<evidence type="ECO:0000313" key="3">
    <source>
        <dbReference type="Proteomes" id="UP000320421"/>
    </source>
</evidence>
<keyword evidence="1" id="KW-0812">Transmembrane</keyword>
<reference evidence="2 3" key="1">
    <citation type="submission" date="2019-02" db="EMBL/GenBank/DDBJ databases">
        <title>Deep-cultivation of Planctomycetes and their phenomic and genomic characterization uncovers novel biology.</title>
        <authorList>
            <person name="Wiegand S."/>
            <person name="Jogler M."/>
            <person name="Boedeker C."/>
            <person name="Pinto D."/>
            <person name="Vollmers J."/>
            <person name="Rivas-Marin E."/>
            <person name="Kohn T."/>
            <person name="Peeters S.H."/>
            <person name="Heuer A."/>
            <person name="Rast P."/>
            <person name="Oberbeckmann S."/>
            <person name="Bunk B."/>
            <person name="Jeske O."/>
            <person name="Meyerdierks A."/>
            <person name="Storesund J.E."/>
            <person name="Kallscheuer N."/>
            <person name="Luecker S."/>
            <person name="Lage O.M."/>
            <person name="Pohl T."/>
            <person name="Merkel B.J."/>
            <person name="Hornburger P."/>
            <person name="Mueller R.-W."/>
            <person name="Bruemmer F."/>
            <person name="Labrenz M."/>
            <person name="Spormann A.M."/>
            <person name="Op den Camp H."/>
            <person name="Overmann J."/>
            <person name="Amann R."/>
            <person name="Jetten M.S.M."/>
            <person name="Mascher T."/>
            <person name="Medema M.H."/>
            <person name="Devos D.P."/>
            <person name="Kaster A.-K."/>
            <person name="Ovreas L."/>
            <person name="Rohde M."/>
            <person name="Galperin M.Y."/>
            <person name="Jogler C."/>
        </authorList>
    </citation>
    <scope>NUCLEOTIDE SEQUENCE [LARGE SCALE GENOMIC DNA]</scope>
    <source>
        <strain evidence="2 3">HG66A1</strain>
    </source>
</reference>
<gene>
    <name evidence="2" type="ORF">HG66A1_65040</name>
</gene>
<dbReference type="AlphaFoldDB" id="A0A517PZ53"/>
<dbReference type="EMBL" id="CP036266">
    <property type="protein sequence ID" value="QDT24669.1"/>
    <property type="molecule type" value="Genomic_DNA"/>
</dbReference>
<dbReference type="Proteomes" id="UP000320421">
    <property type="component" value="Chromosome"/>
</dbReference>
<keyword evidence="1" id="KW-0472">Membrane</keyword>
<organism evidence="2 3">
    <name type="scientific">Gimesia chilikensis</name>
    <dbReference type="NCBI Taxonomy" id="2605989"/>
    <lineage>
        <taxon>Bacteria</taxon>
        <taxon>Pseudomonadati</taxon>
        <taxon>Planctomycetota</taxon>
        <taxon>Planctomycetia</taxon>
        <taxon>Planctomycetales</taxon>
        <taxon>Planctomycetaceae</taxon>
        <taxon>Gimesia</taxon>
    </lineage>
</organism>
<dbReference type="RefSeq" id="WP_145193541.1">
    <property type="nucleotide sequence ID" value="NZ_CP036266.1"/>
</dbReference>
<keyword evidence="1" id="KW-1133">Transmembrane helix</keyword>
<evidence type="ECO:0000256" key="1">
    <source>
        <dbReference type="SAM" id="Phobius"/>
    </source>
</evidence>
<dbReference type="OrthoDB" id="277673at2"/>
<feature type="transmembrane region" description="Helical" evidence="1">
    <location>
        <begin position="32"/>
        <end position="49"/>
    </location>
</feature>
<protein>
    <submittedName>
        <fullName evidence="2">Uncharacterized protein</fullName>
    </submittedName>
</protein>
<feature type="transmembrane region" description="Helical" evidence="1">
    <location>
        <begin position="7"/>
        <end position="26"/>
    </location>
</feature>
<sequence>MKRFDLYPTLINWMAICLALLFGLYIEYKIYGVPFGLIWMLFILGGEWYRVSRIVNQLAPEVTVDQIQKYYSGDDARRSLPWRDQVRGINQETGTKNEPECV</sequence>
<keyword evidence="3" id="KW-1185">Reference proteome</keyword>
<accession>A0A517PZ53</accession>
<proteinExistence type="predicted"/>
<name>A0A517PZ53_9PLAN</name>
<evidence type="ECO:0000313" key="2">
    <source>
        <dbReference type="EMBL" id="QDT24669.1"/>
    </source>
</evidence>